<dbReference type="GO" id="GO:0051701">
    <property type="term" value="P:biological process involved in interaction with host"/>
    <property type="evidence" value="ECO:0007669"/>
    <property type="project" value="TreeGrafter"/>
</dbReference>
<evidence type="ECO:0000313" key="4">
    <source>
        <dbReference type="EMBL" id="TQR85041.1"/>
    </source>
</evidence>
<dbReference type="RefSeq" id="WP_142553544.1">
    <property type="nucleotide sequence ID" value="NZ_VIFX01000024.1"/>
</dbReference>
<dbReference type="InterPro" id="IPR005693">
    <property type="entry name" value="Mce"/>
</dbReference>
<feature type="transmembrane region" description="Helical" evidence="1">
    <location>
        <begin position="6"/>
        <end position="28"/>
    </location>
</feature>
<feature type="domain" description="Mce/MlaD" evidence="2">
    <location>
        <begin position="36"/>
        <end position="111"/>
    </location>
</feature>
<dbReference type="InterPro" id="IPR003399">
    <property type="entry name" value="Mce/MlaD"/>
</dbReference>
<dbReference type="InterPro" id="IPR052336">
    <property type="entry name" value="MlaD_Phospholipid_Transporter"/>
</dbReference>
<accession>A0A544VYI6</accession>
<dbReference type="EMBL" id="VIFX01000024">
    <property type="protein sequence ID" value="TQR85041.1"/>
    <property type="molecule type" value="Genomic_DNA"/>
</dbReference>
<proteinExistence type="predicted"/>
<reference evidence="4 5" key="1">
    <citation type="submission" date="2018-10" db="EMBL/GenBank/DDBJ databases">
        <title>Draft genome of Mycobacterium hodleri strain B.</title>
        <authorList>
            <person name="Amande T.J."/>
            <person name="Mcgenity T.J."/>
        </authorList>
    </citation>
    <scope>NUCLEOTIDE SEQUENCE [LARGE SCALE GENOMIC DNA]</scope>
    <source>
        <strain evidence="4 5">B</strain>
    </source>
</reference>
<protein>
    <submittedName>
        <fullName evidence="4">MCE family protein</fullName>
    </submittedName>
</protein>
<dbReference type="PANTHER" id="PTHR33371:SF17">
    <property type="entry name" value="MCE-FAMILY PROTEIN MCE1B"/>
    <property type="match status" value="1"/>
</dbReference>
<sequence>MTQSRTGLKVAVFTVVMLLVMAGLVVTFGKFQFGSGREFHAQFVSVSRLKTGQDVRISGVTVGSVKDIAIAGDHVDVTFDVNDRYQLYTSTRAAIRYEDLVGNRFLEITSGPGELRKLPVGATIPKTNTQPALDLDALLGGLRPVLKGLDGAKVNEVSNAVIELLQGDGGPLSELLSSTGSFTQTLAARDQLIGDVITNLNTVIGTVDAKSSQLDTSIDQLQQLITTLNKGRDPIAGAIEPLASTQADLTELLTTSRRPLQGVIENLRPLATTLDDRKGDVNKVVDRMPENYARLASLGAYGSFFNIFFCAIKFKVNGPAGSDIILPAASPVDPTRGRCAFTE</sequence>
<dbReference type="PANTHER" id="PTHR33371">
    <property type="entry name" value="INTERMEMBRANE PHOSPHOLIPID TRANSPORT SYSTEM BINDING PROTEIN MLAD-RELATED"/>
    <property type="match status" value="1"/>
</dbReference>
<dbReference type="AlphaFoldDB" id="A0A544VYI6"/>
<dbReference type="NCBIfam" id="TIGR00996">
    <property type="entry name" value="Mtu_fam_mce"/>
    <property type="match status" value="1"/>
</dbReference>
<dbReference type="GO" id="GO:0005576">
    <property type="term" value="C:extracellular region"/>
    <property type="evidence" value="ECO:0007669"/>
    <property type="project" value="TreeGrafter"/>
</dbReference>
<feature type="domain" description="Mammalian cell entry C-terminal" evidence="3">
    <location>
        <begin position="115"/>
        <end position="328"/>
    </location>
</feature>
<gene>
    <name evidence="4" type="ORF">D8S82_18765</name>
</gene>
<evidence type="ECO:0000256" key="1">
    <source>
        <dbReference type="SAM" id="Phobius"/>
    </source>
</evidence>
<dbReference type="InterPro" id="IPR024516">
    <property type="entry name" value="Mce_C"/>
</dbReference>
<keyword evidence="1" id="KW-0812">Transmembrane</keyword>
<comment type="caution">
    <text evidence="4">The sequence shown here is derived from an EMBL/GenBank/DDBJ whole genome shotgun (WGS) entry which is preliminary data.</text>
</comment>
<dbReference type="Pfam" id="PF11887">
    <property type="entry name" value="Mce4_CUP1"/>
    <property type="match status" value="1"/>
</dbReference>
<dbReference type="Proteomes" id="UP000315759">
    <property type="component" value="Unassembled WGS sequence"/>
</dbReference>
<dbReference type="Pfam" id="PF02470">
    <property type="entry name" value="MlaD"/>
    <property type="match status" value="1"/>
</dbReference>
<keyword evidence="5" id="KW-1185">Reference proteome</keyword>
<keyword evidence="1" id="KW-0472">Membrane</keyword>
<name>A0A544VYI6_9MYCO</name>
<evidence type="ECO:0000313" key="5">
    <source>
        <dbReference type="Proteomes" id="UP000315759"/>
    </source>
</evidence>
<evidence type="ECO:0000259" key="2">
    <source>
        <dbReference type="Pfam" id="PF02470"/>
    </source>
</evidence>
<organism evidence="4 5">
    <name type="scientific">Mycolicibacterium hodleri</name>
    <dbReference type="NCBI Taxonomy" id="49897"/>
    <lineage>
        <taxon>Bacteria</taxon>
        <taxon>Bacillati</taxon>
        <taxon>Actinomycetota</taxon>
        <taxon>Actinomycetes</taxon>
        <taxon>Mycobacteriales</taxon>
        <taxon>Mycobacteriaceae</taxon>
        <taxon>Mycolicibacterium</taxon>
    </lineage>
</organism>
<keyword evidence="1" id="KW-1133">Transmembrane helix</keyword>
<evidence type="ECO:0000259" key="3">
    <source>
        <dbReference type="Pfam" id="PF11887"/>
    </source>
</evidence>